<evidence type="ECO:0000313" key="6">
    <source>
        <dbReference type="Proteomes" id="UP000532010"/>
    </source>
</evidence>
<dbReference type="Gene3D" id="3.10.105.10">
    <property type="entry name" value="Dipeptide-binding Protein, Domain 3"/>
    <property type="match status" value="1"/>
</dbReference>
<name>A0A7W4YY19_9HYPH</name>
<dbReference type="GO" id="GO:0030288">
    <property type="term" value="C:outer membrane-bounded periplasmic space"/>
    <property type="evidence" value="ECO:0007669"/>
    <property type="project" value="UniProtKB-ARBA"/>
</dbReference>
<reference evidence="5 6" key="1">
    <citation type="submission" date="2020-08" db="EMBL/GenBank/DDBJ databases">
        <title>The Agave Microbiome: Exploring the role of microbial communities in plant adaptations to desert environments.</title>
        <authorList>
            <person name="Partida-Martinez L.P."/>
        </authorList>
    </citation>
    <scope>NUCLEOTIDE SEQUENCE [LARGE SCALE GENOMIC DNA]</scope>
    <source>
        <strain evidence="5 6">AT3.9</strain>
    </source>
</reference>
<dbReference type="InterPro" id="IPR000914">
    <property type="entry name" value="SBP_5_dom"/>
</dbReference>
<evidence type="ECO:0000256" key="3">
    <source>
        <dbReference type="ARBA" id="ARBA00022729"/>
    </source>
</evidence>
<proteinExistence type="inferred from homology"/>
<protein>
    <submittedName>
        <fullName evidence="5">Peptide/nickel transport system substrate-binding protein</fullName>
    </submittedName>
</protein>
<keyword evidence="6" id="KW-1185">Reference proteome</keyword>
<dbReference type="RefSeq" id="WP_183453674.1">
    <property type="nucleotide sequence ID" value="NZ_JACHWB010000007.1"/>
</dbReference>
<dbReference type="InterPro" id="IPR039424">
    <property type="entry name" value="SBP_5"/>
</dbReference>
<evidence type="ECO:0000256" key="2">
    <source>
        <dbReference type="ARBA" id="ARBA00005695"/>
    </source>
</evidence>
<comment type="similarity">
    <text evidence="2">Belongs to the bacterial solute-binding protein 5 family.</text>
</comment>
<keyword evidence="3" id="KW-0732">Signal</keyword>
<dbReference type="Gene3D" id="3.90.76.10">
    <property type="entry name" value="Dipeptide-binding Protein, Domain 1"/>
    <property type="match status" value="1"/>
</dbReference>
<dbReference type="EMBL" id="JACHWB010000007">
    <property type="protein sequence ID" value="MBB3021095.1"/>
    <property type="molecule type" value="Genomic_DNA"/>
</dbReference>
<gene>
    <name evidence="5" type="ORF">FHR70_004185</name>
</gene>
<dbReference type="GO" id="GO:0015833">
    <property type="term" value="P:peptide transport"/>
    <property type="evidence" value="ECO:0007669"/>
    <property type="project" value="TreeGrafter"/>
</dbReference>
<dbReference type="SUPFAM" id="SSF53850">
    <property type="entry name" value="Periplasmic binding protein-like II"/>
    <property type="match status" value="1"/>
</dbReference>
<organism evidence="5 6">
    <name type="scientific">Microvirga lupini</name>
    <dbReference type="NCBI Taxonomy" id="420324"/>
    <lineage>
        <taxon>Bacteria</taxon>
        <taxon>Pseudomonadati</taxon>
        <taxon>Pseudomonadota</taxon>
        <taxon>Alphaproteobacteria</taxon>
        <taxon>Hyphomicrobiales</taxon>
        <taxon>Methylobacteriaceae</taxon>
        <taxon>Microvirga</taxon>
    </lineage>
</organism>
<sequence>MAQDMGAKKVMGWTLGQVGLSAAIALCLLSSQSYAQKTSSRITVALEEDLRGLDPRRDRDGMSDPVHMHVVEGLLGYVDDLSVRPMLASSFTIGDDGRSYTFKLREGVRFHNGKPLTSAEVKWSWDYVMAADSIWRCKAVFDGPIKVAGVEAPDARTIVFRLDQPNGSFIYNLARTDCAGTPILHPESVDADGKWRGVIGTGPFQLGERRIGQYTEVKRFPDYALSNAEPSGRVGKKEALVETVRFTVVADPSARLVGLRSGDLDITPLTAEVVDQIEKDPKLHVTSSDTTVWYALLFGMNDPLLKDVRMRRAIAAAIDRTAVAQGVSFGQWSGSATPVPGASLLYTRPSSEDEVASLTRAKALLAEAKYAGQPISIIANKALPMMFNQAVIIQSMLQAAGINANIETLEWGLQLDRYTKGTYQAQSFAYSGRFDPMGAWERIVGPESRKVWKDEEAITLLNKGMKTADPAEMKQISDQLYKKFINDVPAVSLYNVKVFYGVSDRLAGVKASPLEVVRVWNVSIK</sequence>
<evidence type="ECO:0000313" key="5">
    <source>
        <dbReference type="EMBL" id="MBB3021095.1"/>
    </source>
</evidence>
<dbReference type="GO" id="GO:1904680">
    <property type="term" value="F:peptide transmembrane transporter activity"/>
    <property type="evidence" value="ECO:0007669"/>
    <property type="project" value="TreeGrafter"/>
</dbReference>
<dbReference type="PANTHER" id="PTHR30290:SF38">
    <property type="entry name" value="D,D-DIPEPTIDE-BINDING PERIPLASMIC PROTEIN DDPA-RELATED"/>
    <property type="match status" value="1"/>
</dbReference>
<evidence type="ECO:0000259" key="4">
    <source>
        <dbReference type="Pfam" id="PF00496"/>
    </source>
</evidence>
<dbReference type="PIRSF" id="PIRSF002741">
    <property type="entry name" value="MppA"/>
    <property type="match status" value="1"/>
</dbReference>
<comment type="caution">
    <text evidence="5">The sequence shown here is derived from an EMBL/GenBank/DDBJ whole genome shotgun (WGS) entry which is preliminary data.</text>
</comment>
<dbReference type="Gene3D" id="3.40.190.10">
    <property type="entry name" value="Periplasmic binding protein-like II"/>
    <property type="match status" value="1"/>
</dbReference>
<comment type="subcellular location">
    <subcellularLocation>
        <location evidence="1">Periplasm</location>
    </subcellularLocation>
</comment>
<accession>A0A7W4YY19</accession>
<evidence type="ECO:0000256" key="1">
    <source>
        <dbReference type="ARBA" id="ARBA00004418"/>
    </source>
</evidence>
<feature type="domain" description="Solute-binding protein family 5" evidence="4">
    <location>
        <begin position="83"/>
        <end position="436"/>
    </location>
</feature>
<dbReference type="Pfam" id="PF00496">
    <property type="entry name" value="SBP_bac_5"/>
    <property type="match status" value="1"/>
</dbReference>
<dbReference type="Proteomes" id="UP000532010">
    <property type="component" value="Unassembled WGS sequence"/>
</dbReference>
<dbReference type="GO" id="GO:0043190">
    <property type="term" value="C:ATP-binding cassette (ABC) transporter complex"/>
    <property type="evidence" value="ECO:0007669"/>
    <property type="project" value="InterPro"/>
</dbReference>
<dbReference type="AlphaFoldDB" id="A0A7W4YY19"/>
<dbReference type="PANTHER" id="PTHR30290">
    <property type="entry name" value="PERIPLASMIC BINDING COMPONENT OF ABC TRANSPORTER"/>
    <property type="match status" value="1"/>
</dbReference>
<dbReference type="InterPro" id="IPR030678">
    <property type="entry name" value="Peptide/Ni-bd"/>
</dbReference>